<reference evidence="1" key="1">
    <citation type="journal article" date="2021" name="G3 (Bethesda)">
        <title>Genome and transcriptome analysis of the beet armyworm Spodoptera exigua reveals targets for pest control. .</title>
        <authorList>
            <person name="Simon S."/>
            <person name="Breeschoten T."/>
            <person name="Jansen H.J."/>
            <person name="Dirks R.P."/>
            <person name="Schranz M.E."/>
            <person name="Ros V.I.D."/>
        </authorList>
    </citation>
    <scope>NUCLEOTIDE SEQUENCE</scope>
    <source>
        <strain evidence="1">TB_SE_WUR_2020</strain>
    </source>
</reference>
<evidence type="ECO:0000313" key="1">
    <source>
        <dbReference type="EMBL" id="KAH9641005.1"/>
    </source>
</evidence>
<dbReference type="GO" id="GO:0006397">
    <property type="term" value="P:mRNA processing"/>
    <property type="evidence" value="ECO:0007669"/>
    <property type="project" value="InterPro"/>
</dbReference>
<dbReference type="GO" id="GO:0006406">
    <property type="term" value="P:mRNA export from nucleus"/>
    <property type="evidence" value="ECO:0007669"/>
    <property type="project" value="InterPro"/>
</dbReference>
<organism evidence="1 2">
    <name type="scientific">Spodoptera exigua</name>
    <name type="common">Beet armyworm</name>
    <name type="synonym">Noctua fulgens</name>
    <dbReference type="NCBI Taxonomy" id="7107"/>
    <lineage>
        <taxon>Eukaryota</taxon>
        <taxon>Metazoa</taxon>
        <taxon>Ecdysozoa</taxon>
        <taxon>Arthropoda</taxon>
        <taxon>Hexapoda</taxon>
        <taxon>Insecta</taxon>
        <taxon>Pterygota</taxon>
        <taxon>Neoptera</taxon>
        <taxon>Endopterygota</taxon>
        <taxon>Lepidoptera</taxon>
        <taxon>Glossata</taxon>
        <taxon>Ditrysia</taxon>
        <taxon>Noctuoidea</taxon>
        <taxon>Noctuidae</taxon>
        <taxon>Amphipyrinae</taxon>
        <taxon>Spodoptera</taxon>
    </lineage>
</organism>
<dbReference type="PANTHER" id="PTHR21597:SF0">
    <property type="entry name" value="THO COMPLEX SUBUNIT 2"/>
    <property type="match status" value="1"/>
</dbReference>
<sequence>MAGIEAAEEMTPEQLEAMAGGELLKGEAGYFSQVRNTKRSSARLKEAIVGNNLDISLCILAAQQRHCCVWKEYDADSVSSSEPPGSQLKVVGRLADQCQDALVQLGTFLASSHAPDEYAARLPPLQELLRDYHVDADVAFFLHRPVLAQKINAKVEYLRKLSDSKSDSIEKSIERYTQASQEALEPIVQSVTPILPNKVWEDISPEFYVTFW</sequence>
<dbReference type="InterPro" id="IPR040007">
    <property type="entry name" value="Tho2"/>
</dbReference>
<dbReference type="AlphaFoldDB" id="A0A922MPB3"/>
<protein>
    <submittedName>
        <fullName evidence="1">Uncharacterized protein</fullName>
    </submittedName>
</protein>
<dbReference type="EMBL" id="JACEFF010000259">
    <property type="protein sequence ID" value="KAH9641005.1"/>
    <property type="molecule type" value="Genomic_DNA"/>
</dbReference>
<proteinExistence type="predicted"/>
<accession>A0A922MPB3</accession>
<dbReference type="Proteomes" id="UP000814243">
    <property type="component" value="Unassembled WGS sequence"/>
</dbReference>
<name>A0A922MPB3_SPOEX</name>
<gene>
    <name evidence="1" type="ORF">HF086_015101</name>
</gene>
<evidence type="ECO:0000313" key="2">
    <source>
        <dbReference type="Proteomes" id="UP000814243"/>
    </source>
</evidence>
<dbReference type="PANTHER" id="PTHR21597">
    <property type="entry name" value="THO2 PROTEIN"/>
    <property type="match status" value="1"/>
</dbReference>
<dbReference type="GO" id="GO:0000445">
    <property type="term" value="C:THO complex part of transcription export complex"/>
    <property type="evidence" value="ECO:0007669"/>
    <property type="project" value="TreeGrafter"/>
</dbReference>
<comment type="caution">
    <text evidence="1">The sequence shown here is derived from an EMBL/GenBank/DDBJ whole genome shotgun (WGS) entry which is preliminary data.</text>
</comment>
<dbReference type="GO" id="GO:0003729">
    <property type="term" value="F:mRNA binding"/>
    <property type="evidence" value="ECO:0007669"/>
    <property type="project" value="TreeGrafter"/>
</dbReference>